<dbReference type="InterPro" id="IPR039949">
    <property type="entry name" value="NAA40"/>
</dbReference>
<dbReference type="OrthoDB" id="424551at2759"/>
<dbReference type="SUPFAM" id="SSF55729">
    <property type="entry name" value="Acyl-CoA N-acyltransferases (Nat)"/>
    <property type="match status" value="1"/>
</dbReference>
<dbReference type="AlphaFoldDB" id="A0A6A5QHM0"/>
<dbReference type="Proteomes" id="UP000800096">
    <property type="component" value="Unassembled WGS sequence"/>
</dbReference>
<evidence type="ECO:0000256" key="3">
    <source>
        <dbReference type="ARBA" id="ARBA00008870"/>
    </source>
</evidence>
<evidence type="ECO:0000256" key="2">
    <source>
        <dbReference type="ARBA" id="ARBA00004496"/>
    </source>
</evidence>
<keyword evidence="8" id="KW-0539">Nucleus</keyword>
<comment type="catalytic activity">
    <reaction evidence="11">
        <text>N-terminal L-seryl-[histone H4] + acetyl-CoA = N-terminal N(alpha)-acetyl-L-seryl-[histone H4] + CoA + H(+)</text>
        <dbReference type="Rhea" id="RHEA:50596"/>
        <dbReference type="Rhea" id="RHEA-COMP:12740"/>
        <dbReference type="Rhea" id="RHEA-COMP:12743"/>
        <dbReference type="ChEBI" id="CHEBI:15378"/>
        <dbReference type="ChEBI" id="CHEBI:57287"/>
        <dbReference type="ChEBI" id="CHEBI:57288"/>
        <dbReference type="ChEBI" id="CHEBI:64738"/>
        <dbReference type="ChEBI" id="CHEBI:83690"/>
        <dbReference type="EC" id="2.3.1.257"/>
    </reaction>
</comment>
<name>A0A6A5QHM0_AMPQU</name>
<dbReference type="PANTHER" id="PTHR20531:SF1">
    <property type="entry name" value="N-ALPHA-ACETYLTRANSFERASE 40"/>
    <property type="match status" value="1"/>
</dbReference>
<evidence type="ECO:0000256" key="4">
    <source>
        <dbReference type="ARBA" id="ARBA00012950"/>
    </source>
</evidence>
<evidence type="ECO:0000256" key="8">
    <source>
        <dbReference type="ARBA" id="ARBA00023242"/>
    </source>
</evidence>
<evidence type="ECO:0000256" key="11">
    <source>
        <dbReference type="ARBA" id="ARBA00049524"/>
    </source>
</evidence>
<dbReference type="InterPro" id="IPR016181">
    <property type="entry name" value="Acyl_CoA_acyltransferase"/>
</dbReference>
<dbReference type="GO" id="GO:0010485">
    <property type="term" value="F:histone H4 acetyltransferase activity"/>
    <property type="evidence" value="ECO:0007669"/>
    <property type="project" value="InterPro"/>
</dbReference>
<comment type="catalytic activity">
    <reaction evidence="10">
        <text>N-terminal L-seryl-[histone H2A] + acetyl-CoA = N-terminal N(alpha)-acetyl-L-seryl-[histone H2A] + CoA + H(+)</text>
        <dbReference type="Rhea" id="RHEA:50600"/>
        <dbReference type="Rhea" id="RHEA-COMP:12742"/>
        <dbReference type="Rhea" id="RHEA-COMP:12744"/>
        <dbReference type="ChEBI" id="CHEBI:15378"/>
        <dbReference type="ChEBI" id="CHEBI:57287"/>
        <dbReference type="ChEBI" id="CHEBI:57288"/>
        <dbReference type="ChEBI" id="CHEBI:64738"/>
        <dbReference type="ChEBI" id="CHEBI:83690"/>
        <dbReference type="EC" id="2.3.1.257"/>
    </reaction>
</comment>
<evidence type="ECO:0000313" key="14">
    <source>
        <dbReference type="EMBL" id="KAF1914842.1"/>
    </source>
</evidence>
<dbReference type="GO" id="GO:0005634">
    <property type="term" value="C:nucleus"/>
    <property type="evidence" value="ECO:0007669"/>
    <property type="project" value="UniProtKB-SubCell"/>
</dbReference>
<dbReference type="PROSITE" id="PS51186">
    <property type="entry name" value="GNAT"/>
    <property type="match status" value="1"/>
</dbReference>
<keyword evidence="6" id="KW-0963">Cytoplasm</keyword>
<evidence type="ECO:0000256" key="9">
    <source>
        <dbReference type="ARBA" id="ARBA00023315"/>
    </source>
</evidence>
<gene>
    <name evidence="14" type="ORF">BDU57DRAFT_520039</name>
</gene>
<evidence type="ECO:0000256" key="12">
    <source>
        <dbReference type="SAM" id="MobiDB-lite"/>
    </source>
</evidence>
<dbReference type="CDD" id="cd04301">
    <property type="entry name" value="NAT_SF"/>
    <property type="match status" value="1"/>
</dbReference>
<feature type="region of interest" description="Disordered" evidence="12">
    <location>
        <begin position="46"/>
        <end position="115"/>
    </location>
</feature>
<reference evidence="14" key="1">
    <citation type="journal article" date="2020" name="Stud. Mycol.">
        <title>101 Dothideomycetes genomes: a test case for predicting lifestyles and emergence of pathogens.</title>
        <authorList>
            <person name="Haridas S."/>
            <person name="Albert R."/>
            <person name="Binder M."/>
            <person name="Bloem J."/>
            <person name="Labutti K."/>
            <person name="Salamov A."/>
            <person name="Andreopoulos B."/>
            <person name="Baker S."/>
            <person name="Barry K."/>
            <person name="Bills G."/>
            <person name="Bluhm B."/>
            <person name="Cannon C."/>
            <person name="Castanera R."/>
            <person name="Culley D."/>
            <person name="Daum C."/>
            <person name="Ezra D."/>
            <person name="Gonzalez J."/>
            <person name="Henrissat B."/>
            <person name="Kuo A."/>
            <person name="Liang C."/>
            <person name="Lipzen A."/>
            <person name="Lutzoni F."/>
            <person name="Magnuson J."/>
            <person name="Mondo S."/>
            <person name="Nolan M."/>
            <person name="Ohm R."/>
            <person name="Pangilinan J."/>
            <person name="Park H.-J."/>
            <person name="Ramirez L."/>
            <person name="Alfaro M."/>
            <person name="Sun H."/>
            <person name="Tritt A."/>
            <person name="Yoshinaga Y."/>
            <person name="Zwiers L.-H."/>
            <person name="Turgeon B."/>
            <person name="Goodwin S."/>
            <person name="Spatafora J."/>
            <person name="Crous P."/>
            <person name="Grigoriev I."/>
        </authorList>
    </citation>
    <scope>NUCLEOTIDE SEQUENCE</scope>
    <source>
        <strain evidence="14">HMLAC05119</strain>
    </source>
</reference>
<dbReference type="GO" id="GO:0043998">
    <property type="term" value="F:histone H2A acetyltransferase activity"/>
    <property type="evidence" value="ECO:0007669"/>
    <property type="project" value="InterPro"/>
</dbReference>
<dbReference type="GO" id="GO:0005737">
    <property type="term" value="C:cytoplasm"/>
    <property type="evidence" value="ECO:0007669"/>
    <property type="project" value="UniProtKB-SubCell"/>
</dbReference>
<evidence type="ECO:0000259" key="13">
    <source>
        <dbReference type="PROSITE" id="PS51186"/>
    </source>
</evidence>
<keyword evidence="9 14" id="KW-0012">Acyltransferase</keyword>
<evidence type="ECO:0000313" key="15">
    <source>
        <dbReference type="Proteomes" id="UP000800096"/>
    </source>
</evidence>
<dbReference type="InterPro" id="IPR000182">
    <property type="entry name" value="GNAT_dom"/>
</dbReference>
<dbReference type="EC" id="2.3.1.257" evidence="4"/>
<dbReference type="PANTHER" id="PTHR20531">
    <property type="entry name" value="N-ALPHA-ACETYLTRANSFERASE 40"/>
    <property type="match status" value="1"/>
</dbReference>
<feature type="domain" description="N-acetyltransferase" evidence="13">
    <location>
        <begin position="166"/>
        <end position="344"/>
    </location>
</feature>
<feature type="compositionally biased region" description="Basic and acidic residues" evidence="12">
    <location>
        <begin position="46"/>
        <end position="62"/>
    </location>
</feature>
<dbReference type="Pfam" id="PF00583">
    <property type="entry name" value="Acetyltransf_1"/>
    <property type="match status" value="1"/>
</dbReference>
<keyword evidence="15" id="KW-1185">Reference proteome</keyword>
<feature type="compositionally biased region" description="Basic and acidic residues" evidence="12">
    <location>
        <begin position="91"/>
        <end position="105"/>
    </location>
</feature>
<keyword evidence="7 14" id="KW-0808">Transferase</keyword>
<sequence>MPRWSEAPAGDNKPRVWNSLDDINADYFNLHYSTWLLSRRRWHQEVDDDAPRPPRVFDENSLRKLQGRTSVSNKKREHEDSDDAPVNDFDGGDKRRKLDPDHTPHPEPVNESNVGNYALSKANAAAEIEKHFPGSQALFNQLGNPAPSSLPSDPVLPVPVQFELIKNVEEMEKADFKACFDLIERTSSADYKASSLGWKPKAKKKEMRDPQMMYFLVRKDDGEEKEGKEEAKGGKGAVLGFISFMFTHDEPPEEQRKVLYIYEIHLDDSLQGRGLGSKLIQAVESTAIQCNVTKAMLTVFKTNRRAVGLYVRLGYKLDPCSPGDRVVRERVIKPDYIIMSREIARELLPWEY</sequence>
<comment type="subcellular location">
    <subcellularLocation>
        <location evidence="2">Cytoplasm</location>
    </subcellularLocation>
    <subcellularLocation>
        <location evidence="1">Nucleus</location>
    </subcellularLocation>
</comment>
<comment type="similarity">
    <text evidence="3">Belongs to the acetyltransferase family. NAA40 subfamily.</text>
</comment>
<dbReference type="EMBL" id="ML979137">
    <property type="protein sequence ID" value="KAF1914842.1"/>
    <property type="molecule type" value="Genomic_DNA"/>
</dbReference>
<organism evidence="14 15">
    <name type="scientific">Ampelomyces quisqualis</name>
    <name type="common">Powdery mildew agent</name>
    <dbReference type="NCBI Taxonomy" id="50730"/>
    <lineage>
        <taxon>Eukaryota</taxon>
        <taxon>Fungi</taxon>
        <taxon>Dikarya</taxon>
        <taxon>Ascomycota</taxon>
        <taxon>Pezizomycotina</taxon>
        <taxon>Dothideomycetes</taxon>
        <taxon>Pleosporomycetidae</taxon>
        <taxon>Pleosporales</taxon>
        <taxon>Pleosporineae</taxon>
        <taxon>Phaeosphaeriaceae</taxon>
        <taxon>Ampelomyces</taxon>
    </lineage>
</organism>
<accession>A0A6A5QHM0</accession>
<proteinExistence type="inferred from homology"/>
<evidence type="ECO:0000256" key="5">
    <source>
        <dbReference type="ARBA" id="ARBA00015043"/>
    </source>
</evidence>
<evidence type="ECO:0000256" key="7">
    <source>
        <dbReference type="ARBA" id="ARBA00022679"/>
    </source>
</evidence>
<evidence type="ECO:0000256" key="1">
    <source>
        <dbReference type="ARBA" id="ARBA00004123"/>
    </source>
</evidence>
<evidence type="ECO:0000256" key="10">
    <source>
        <dbReference type="ARBA" id="ARBA00047821"/>
    </source>
</evidence>
<dbReference type="Gene3D" id="3.40.630.30">
    <property type="match status" value="1"/>
</dbReference>
<dbReference type="GO" id="GO:1990189">
    <property type="term" value="F:protein N-terminal-serine acetyltransferase activity"/>
    <property type="evidence" value="ECO:0007669"/>
    <property type="project" value="UniProtKB-EC"/>
</dbReference>
<protein>
    <recommendedName>
        <fullName evidence="5">N-alpha-acetyltransferase 40</fullName>
        <ecNumber evidence="4">2.3.1.257</ecNumber>
    </recommendedName>
</protein>
<evidence type="ECO:0000256" key="6">
    <source>
        <dbReference type="ARBA" id="ARBA00022490"/>
    </source>
</evidence>